<keyword evidence="11" id="KW-1185">Reference proteome</keyword>
<keyword evidence="4" id="KW-0732">Signal</keyword>
<evidence type="ECO:0000256" key="2">
    <source>
        <dbReference type="ARBA" id="ARBA00007886"/>
    </source>
</evidence>
<keyword evidence="3" id="KW-0309">Germination</keyword>
<keyword evidence="6" id="KW-0564">Palmitate</keyword>
<evidence type="ECO:0000256" key="6">
    <source>
        <dbReference type="ARBA" id="ARBA00023139"/>
    </source>
</evidence>
<evidence type="ECO:0000256" key="5">
    <source>
        <dbReference type="ARBA" id="ARBA00023136"/>
    </source>
</evidence>
<reference evidence="10 11" key="1">
    <citation type="journal article" date="2022" name="Int. J. Syst. Evol. Microbiol.">
        <title>Neobacillus kokaensis sp. nov., isolated from soil.</title>
        <authorList>
            <person name="Yuki K."/>
            <person name="Matsubara H."/>
            <person name="Yamaguchi S."/>
        </authorList>
    </citation>
    <scope>NUCLEOTIDE SEQUENCE [LARGE SCALE GENOMIC DNA]</scope>
    <source>
        <strain evidence="10 11">LOB 377</strain>
    </source>
</reference>
<evidence type="ECO:0000313" key="11">
    <source>
        <dbReference type="Proteomes" id="UP000637074"/>
    </source>
</evidence>
<dbReference type="Gene3D" id="6.20.190.10">
    <property type="entry name" value="Nutrient germinant receptor protein C, domain 1"/>
    <property type="match status" value="1"/>
</dbReference>
<evidence type="ECO:0000259" key="9">
    <source>
        <dbReference type="Pfam" id="PF25198"/>
    </source>
</evidence>
<comment type="similarity">
    <text evidence="2">Belongs to the GerABKC lipoprotein family.</text>
</comment>
<gene>
    <name evidence="10" type="ORF">AM1BK_46390</name>
</gene>
<dbReference type="Gene3D" id="3.30.300.210">
    <property type="entry name" value="Nutrient germinant receptor protein C, domain 3"/>
    <property type="match status" value="1"/>
</dbReference>
<evidence type="ECO:0000256" key="3">
    <source>
        <dbReference type="ARBA" id="ARBA00022544"/>
    </source>
</evidence>
<comment type="subcellular location">
    <subcellularLocation>
        <location evidence="1">Membrane</location>
        <topology evidence="1">Lipid-anchor</topology>
    </subcellularLocation>
</comment>
<protein>
    <submittedName>
        <fullName evidence="10">Uncharacterized protein</fullName>
    </submittedName>
</protein>
<evidence type="ECO:0000256" key="4">
    <source>
        <dbReference type="ARBA" id="ARBA00022729"/>
    </source>
</evidence>
<dbReference type="PANTHER" id="PTHR35789">
    <property type="entry name" value="SPORE GERMINATION PROTEIN B3"/>
    <property type="match status" value="1"/>
</dbReference>
<dbReference type="PANTHER" id="PTHR35789:SF1">
    <property type="entry name" value="SPORE GERMINATION PROTEIN B3"/>
    <property type="match status" value="1"/>
</dbReference>
<evidence type="ECO:0000259" key="8">
    <source>
        <dbReference type="Pfam" id="PF05504"/>
    </source>
</evidence>
<dbReference type="EMBL" id="BNDS01000033">
    <property type="protein sequence ID" value="GHI01097.1"/>
    <property type="molecule type" value="Genomic_DNA"/>
</dbReference>
<dbReference type="RefSeq" id="WP_308435619.1">
    <property type="nucleotide sequence ID" value="NZ_BNDS01000033.1"/>
</dbReference>
<dbReference type="NCBIfam" id="TIGR02887">
    <property type="entry name" value="spore_ger_x_C"/>
    <property type="match status" value="1"/>
</dbReference>
<dbReference type="Pfam" id="PF05504">
    <property type="entry name" value="Spore_GerAC"/>
    <property type="match status" value="1"/>
</dbReference>
<evidence type="ECO:0000256" key="1">
    <source>
        <dbReference type="ARBA" id="ARBA00004635"/>
    </source>
</evidence>
<dbReference type="InterPro" id="IPR057336">
    <property type="entry name" value="GerAC_N"/>
</dbReference>
<keyword evidence="5" id="KW-0472">Membrane</keyword>
<evidence type="ECO:0000313" key="10">
    <source>
        <dbReference type="EMBL" id="GHI01097.1"/>
    </source>
</evidence>
<feature type="domain" description="Spore germination GerAC-like C-terminal" evidence="8">
    <location>
        <begin position="227"/>
        <end position="391"/>
    </location>
</feature>
<name>A0ABQ3NB15_9BACI</name>
<accession>A0ABQ3NB15</accession>
<dbReference type="Pfam" id="PF25198">
    <property type="entry name" value="Spore_GerAC_N"/>
    <property type="match status" value="1"/>
</dbReference>
<sequence>MIKRKFYYALVSIITLTMLTGCWSRTELNELAITVALGIDQSGDQFKVSAQVVNPGEVASQKGGSGNSPVATYTATGETVYEAIRKMTTKVPRKIYGAHLRLLVIGEELASGKGIGKALDLLSRDPELRTDFYIVVAKETTAEQVLKILSIPLERIPANKIFQSLETSEKAWAATAGVTIDELISDLVSKGHQPLLTGIQIFGDPKSGESTESLQRSSTEPVLTFADMAAFKQDKLIGWLNERESKGANYITNKVHSTIVSIPCTRDGMLGIEVVRSKTKVSGSVKNGVPKMNVSVQAEANVGEVECSEVDLSKKDTIAELESKTEEDIKRKIEAAITKAQADFKTDIFGFGEVIHREDPKYWNQYKMKWNEEFVELPVKVDVDIKIRRSGSVGNSFLKSLKE</sequence>
<dbReference type="PROSITE" id="PS51257">
    <property type="entry name" value="PROKAR_LIPOPROTEIN"/>
    <property type="match status" value="1"/>
</dbReference>
<keyword evidence="7" id="KW-0449">Lipoprotein</keyword>
<evidence type="ECO:0000256" key="7">
    <source>
        <dbReference type="ARBA" id="ARBA00023288"/>
    </source>
</evidence>
<dbReference type="InterPro" id="IPR008844">
    <property type="entry name" value="Spore_GerAC-like"/>
</dbReference>
<feature type="domain" description="Spore germination protein N-terminal" evidence="9">
    <location>
        <begin position="25"/>
        <end position="200"/>
    </location>
</feature>
<organism evidence="10 11">
    <name type="scientific">Neobacillus kokaensis</name>
    <dbReference type="NCBI Taxonomy" id="2759023"/>
    <lineage>
        <taxon>Bacteria</taxon>
        <taxon>Bacillati</taxon>
        <taxon>Bacillota</taxon>
        <taxon>Bacilli</taxon>
        <taxon>Bacillales</taxon>
        <taxon>Bacillaceae</taxon>
        <taxon>Neobacillus</taxon>
    </lineage>
</organism>
<dbReference type="InterPro" id="IPR046953">
    <property type="entry name" value="Spore_GerAC-like_C"/>
</dbReference>
<comment type="caution">
    <text evidence="10">The sequence shown here is derived from an EMBL/GenBank/DDBJ whole genome shotgun (WGS) entry which is preliminary data.</text>
</comment>
<dbReference type="InterPro" id="IPR038501">
    <property type="entry name" value="Spore_GerAC_C_sf"/>
</dbReference>
<proteinExistence type="inferred from homology"/>
<dbReference type="Proteomes" id="UP000637074">
    <property type="component" value="Unassembled WGS sequence"/>
</dbReference>